<dbReference type="KEGG" id="tet:TTHERM_00024340"/>
<dbReference type="GeneID" id="7828768"/>
<feature type="coiled-coil region" evidence="1">
    <location>
        <begin position="193"/>
        <end position="225"/>
    </location>
</feature>
<feature type="coiled-coil region" evidence="1">
    <location>
        <begin position="365"/>
        <end position="406"/>
    </location>
</feature>
<proteinExistence type="predicted"/>
<feature type="region of interest" description="Disordered" evidence="2">
    <location>
        <begin position="254"/>
        <end position="287"/>
    </location>
</feature>
<feature type="compositionally biased region" description="Polar residues" evidence="2">
    <location>
        <begin position="254"/>
        <end position="266"/>
    </location>
</feature>
<protein>
    <submittedName>
        <fullName evidence="3">Uncharacterized protein</fullName>
    </submittedName>
</protein>
<evidence type="ECO:0000313" key="4">
    <source>
        <dbReference type="Proteomes" id="UP000009168"/>
    </source>
</evidence>
<keyword evidence="4" id="KW-1185">Reference proteome</keyword>
<evidence type="ECO:0000256" key="1">
    <source>
        <dbReference type="SAM" id="Coils"/>
    </source>
</evidence>
<evidence type="ECO:0000313" key="3">
    <source>
        <dbReference type="EMBL" id="EAR88275.2"/>
    </source>
</evidence>
<keyword evidence="1" id="KW-0175">Coiled coil</keyword>
<dbReference type="Proteomes" id="UP000009168">
    <property type="component" value="Unassembled WGS sequence"/>
</dbReference>
<accession>Q22R47</accession>
<dbReference type="RefSeq" id="XP_001008520.2">
    <property type="nucleotide sequence ID" value="XM_001008520.2"/>
</dbReference>
<gene>
    <name evidence="3" type="ORF">TTHERM_00024340</name>
</gene>
<evidence type="ECO:0000256" key="2">
    <source>
        <dbReference type="SAM" id="MobiDB-lite"/>
    </source>
</evidence>
<sequence>MFFHHYDIKNKYQSPFTRAANYTLKPLESPSYANIFNQIKQNQTADTDNIPQQYSYLQNNSYISGTGQLNTQRGYNDYMANQYNSDRNMNVNNPYKKEFFYRIQSPRNPFLPHFDQEEQKESPRLRNIKNGVSGGYEGNENKYGQIKSFNAFNYDELNSSLNHQDQAKLNRAINMGWIPQKQVDQFRSDKNKQLLYQQELQKQINEKQELKMQQLRKQKLEEEKLDRKIMKQLNIPKLDLNSVQMVQKQNQIYDSNVYSKTPSKLSRTPPFRKNSNSQKSIPKHNDDQYLQIQKNRSSFNNIQMPTSPRSNLSKAHNPAFSPRQITKIHVVASPSHNSINTNRPNNFSSSRETESNTQLGLELIKRQMQESYLNASKQLDELKVEMERIREQKNQAQQEFFQLRSQIKNQIEFHNLKLYGGVNFAKNPSKYYQQQLYENQIANNDSSIIYPFISESTLDQNLFQYSQSVSSKTLKQSLVQTPQILNSQKMDNQQQANLSELQSKDLLGSKLITQQELGKIEQNLNESRISRVSHQSKKSILQNQQDGTFNISKDQEKELLSLKNSQIQDQKDILNNSQKDISKSISVKRISSPPFDQQKQESQLDISKELNGENFFFTEINNESNTNAQSNNQDNFKKSILHNSIENNKQQTVSQKQSENDFKKLIKNIEDMVEEQTKDIQNVSTVHKVEVQNSINFRNNK</sequence>
<name>Q22R47_TETTS</name>
<dbReference type="HOGENOM" id="CLU_445872_0_0_1"/>
<dbReference type="EMBL" id="GG662845">
    <property type="protein sequence ID" value="EAR88275.2"/>
    <property type="molecule type" value="Genomic_DNA"/>
</dbReference>
<reference evidence="4" key="1">
    <citation type="journal article" date="2006" name="PLoS Biol.">
        <title>Macronuclear genome sequence of the ciliate Tetrahymena thermophila, a model eukaryote.</title>
        <authorList>
            <person name="Eisen J.A."/>
            <person name="Coyne R.S."/>
            <person name="Wu M."/>
            <person name="Wu D."/>
            <person name="Thiagarajan M."/>
            <person name="Wortman J.R."/>
            <person name="Badger J.H."/>
            <person name="Ren Q."/>
            <person name="Amedeo P."/>
            <person name="Jones K.M."/>
            <person name="Tallon L.J."/>
            <person name="Delcher A.L."/>
            <person name="Salzberg S.L."/>
            <person name="Silva J.C."/>
            <person name="Haas B.J."/>
            <person name="Majoros W.H."/>
            <person name="Farzad M."/>
            <person name="Carlton J.M."/>
            <person name="Smith R.K. Jr."/>
            <person name="Garg J."/>
            <person name="Pearlman R.E."/>
            <person name="Karrer K.M."/>
            <person name="Sun L."/>
            <person name="Manning G."/>
            <person name="Elde N.C."/>
            <person name="Turkewitz A.P."/>
            <person name="Asai D.J."/>
            <person name="Wilkes D.E."/>
            <person name="Wang Y."/>
            <person name="Cai H."/>
            <person name="Collins K."/>
            <person name="Stewart B.A."/>
            <person name="Lee S.R."/>
            <person name="Wilamowska K."/>
            <person name="Weinberg Z."/>
            <person name="Ruzzo W.L."/>
            <person name="Wloga D."/>
            <person name="Gaertig J."/>
            <person name="Frankel J."/>
            <person name="Tsao C.-C."/>
            <person name="Gorovsky M.A."/>
            <person name="Keeling P.J."/>
            <person name="Waller R.F."/>
            <person name="Patron N.J."/>
            <person name="Cherry J.M."/>
            <person name="Stover N.A."/>
            <person name="Krieger C.J."/>
            <person name="del Toro C."/>
            <person name="Ryder H.F."/>
            <person name="Williamson S.C."/>
            <person name="Barbeau R.A."/>
            <person name="Hamilton E.P."/>
            <person name="Orias E."/>
        </authorList>
    </citation>
    <scope>NUCLEOTIDE SEQUENCE [LARGE SCALE GENOMIC DNA]</scope>
    <source>
        <strain evidence="4">SB210</strain>
    </source>
</reference>
<dbReference type="InParanoid" id="Q22R47"/>
<dbReference type="AlphaFoldDB" id="Q22R47"/>
<organism evidence="3 4">
    <name type="scientific">Tetrahymena thermophila (strain SB210)</name>
    <dbReference type="NCBI Taxonomy" id="312017"/>
    <lineage>
        <taxon>Eukaryota</taxon>
        <taxon>Sar</taxon>
        <taxon>Alveolata</taxon>
        <taxon>Ciliophora</taxon>
        <taxon>Intramacronucleata</taxon>
        <taxon>Oligohymenophorea</taxon>
        <taxon>Hymenostomatida</taxon>
        <taxon>Tetrahymenina</taxon>
        <taxon>Tetrahymenidae</taxon>
        <taxon>Tetrahymena</taxon>
    </lineage>
</organism>